<dbReference type="AlphaFoldDB" id="A0A364K701"/>
<dbReference type="CDD" id="cd02869">
    <property type="entry name" value="PseudoU_synth_RluA_like"/>
    <property type="match status" value="1"/>
</dbReference>
<dbReference type="Pfam" id="PF00849">
    <property type="entry name" value="PseudoU_synth_2"/>
    <property type="match status" value="1"/>
</dbReference>
<dbReference type="InterPro" id="IPR050188">
    <property type="entry name" value="RluA_PseudoU_synthase"/>
</dbReference>
<keyword evidence="4 7" id="KW-0413">Isomerase</keyword>
<dbReference type="InterPro" id="IPR006145">
    <property type="entry name" value="PsdUridine_synth_RsuA/RluA"/>
</dbReference>
<dbReference type="Pfam" id="PF01479">
    <property type="entry name" value="S4"/>
    <property type="match status" value="1"/>
</dbReference>
<proteinExistence type="inferred from homology"/>
<dbReference type="NCBIfam" id="TIGR00005">
    <property type="entry name" value="rluA_subfam"/>
    <property type="match status" value="1"/>
</dbReference>
<reference evidence="9 10" key="1">
    <citation type="submission" date="2018-06" db="EMBL/GenBank/DDBJ databases">
        <title>Thermoflavimicrobium daqus sp. nov., a thermophilic microbe isolated from Moutai-flavour Daqu.</title>
        <authorList>
            <person name="Wang X."/>
            <person name="Zhou H."/>
        </authorList>
    </citation>
    <scope>NUCLEOTIDE SEQUENCE [LARGE SCALE GENOMIC DNA]</scope>
    <source>
        <strain evidence="9 10">FBKL4.011</strain>
    </source>
</reference>
<dbReference type="Gene3D" id="3.30.2350.10">
    <property type="entry name" value="Pseudouridine synthase"/>
    <property type="match status" value="1"/>
</dbReference>
<dbReference type="OrthoDB" id="9773999at2"/>
<dbReference type="InterPro" id="IPR020103">
    <property type="entry name" value="PsdUridine_synth_cat_dom_sf"/>
</dbReference>
<organism evidence="9 10">
    <name type="scientific">Thermoflavimicrobium daqui</name>
    <dbReference type="NCBI Taxonomy" id="2137476"/>
    <lineage>
        <taxon>Bacteria</taxon>
        <taxon>Bacillati</taxon>
        <taxon>Bacillota</taxon>
        <taxon>Bacilli</taxon>
        <taxon>Bacillales</taxon>
        <taxon>Thermoactinomycetaceae</taxon>
        <taxon>Thermoflavimicrobium</taxon>
    </lineage>
</organism>
<evidence type="ECO:0000256" key="4">
    <source>
        <dbReference type="ARBA" id="ARBA00023235"/>
    </source>
</evidence>
<dbReference type="GO" id="GO:0120159">
    <property type="term" value="F:rRNA pseudouridine synthase activity"/>
    <property type="evidence" value="ECO:0007669"/>
    <property type="project" value="UniProtKB-ARBA"/>
</dbReference>
<reference evidence="9 10" key="2">
    <citation type="submission" date="2018-06" db="EMBL/GenBank/DDBJ databases">
        <authorList>
            <person name="Zhirakovskaya E."/>
        </authorList>
    </citation>
    <scope>NUCLEOTIDE SEQUENCE [LARGE SCALE GENOMIC DNA]</scope>
    <source>
        <strain evidence="9 10">FBKL4.011</strain>
    </source>
</reference>
<dbReference type="CDD" id="cd00165">
    <property type="entry name" value="S4"/>
    <property type="match status" value="1"/>
</dbReference>
<comment type="caution">
    <text evidence="9">The sequence shown here is derived from an EMBL/GenBank/DDBJ whole genome shotgun (WGS) entry which is preliminary data.</text>
</comment>
<dbReference type="Gene3D" id="3.10.290.10">
    <property type="entry name" value="RNA-binding S4 domain"/>
    <property type="match status" value="1"/>
</dbReference>
<dbReference type="RefSeq" id="WP_113657759.1">
    <property type="nucleotide sequence ID" value="NZ_KZ845664.1"/>
</dbReference>
<dbReference type="Proteomes" id="UP000251213">
    <property type="component" value="Unassembled WGS sequence"/>
</dbReference>
<dbReference type="SUPFAM" id="SSF55120">
    <property type="entry name" value="Pseudouridine synthase"/>
    <property type="match status" value="1"/>
</dbReference>
<dbReference type="InterPro" id="IPR002942">
    <property type="entry name" value="S4_RNA-bd"/>
</dbReference>
<comment type="catalytic activity">
    <reaction evidence="1 7">
        <text>a uridine in RNA = a pseudouridine in RNA</text>
        <dbReference type="Rhea" id="RHEA:48348"/>
        <dbReference type="Rhea" id="RHEA-COMP:12068"/>
        <dbReference type="Rhea" id="RHEA-COMP:12069"/>
        <dbReference type="ChEBI" id="CHEBI:65314"/>
        <dbReference type="ChEBI" id="CHEBI:65315"/>
    </reaction>
</comment>
<name>A0A364K701_9BACL</name>
<dbReference type="InterPro" id="IPR006225">
    <property type="entry name" value="PsdUridine_synth_RluC/D"/>
</dbReference>
<dbReference type="EC" id="5.4.99.-" evidence="7"/>
<dbReference type="InterPro" id="IPR006224">
    <property type="entry name" value="PsdUridine_synth_RluA-like_CS"/>
</dbReference>
<evidence type="ECO:0000256" key="5">
    <source>
        <dbReference type="PIRSR" id="PIRSR606225-1"/>
    </source>
</evidence>
<dbReference type="SUPFAM" id="SSF55174">
    <property type="entry name" value="Alpha-L RNA-binding motif"/>
    <property type="match status" value="1"/>
</dbReference>
<dbReference type="InterPro" id="IPR036986">
    <property type="entry name" value="S4_RNA-bd_sf"/>
</dbReference>
<evidence type="ECO:0000256" key="7">
    <source>
        <dbReference type="RuleBase" id="RU362028"/>
    </source>
</evidence>
<feature type="domain" description="RNA-binding S4" evidence="8">
    <location>
        <begin position="19"/>
        <end position="83"/>
    </location>
</feature>
<evidence type="ECO:0000256" key="6">
    <source>
        <dbReference type="PROSITE-ProRule" id="PRU00182"/>
    </source>
</evidence>
<evidence type="ECO:0000313" key="9">
    <source>
        <dbReference type="EMBL" id="RAL26074.1"/>
    </source>
</evidence>
<dbReference type="PANTHER" id="PTHR21600">
    <property type="entry name" value="MITOCHONDRIAL RNA PSEUDOURIDINE SYNTHASE"/>
    <property type="match status" value="1"/>
</dbReference>
<accession>A0A364K701</accession>
<comment type="similarity">
    <text evidence="2 7">Belongs to the pseudouridine synthase RluA family.</text>
</comment>
<comment type="function">
    <text evidence="7">Responsible for synthesis of pseudouridine from uracil.</text>
</comment>
<evidence type="ECO:0000256" key="1">
    <source>
        <dbReference type="ARBA" id="ARBA00000073"/>
    </source>
</evidence>
<evidence type="ECO:0000313" key="10">
    <source>
        <dbReference type="Proteomes" id="UP000251213"/>
    </source>
</evidence>
<dbReference type="EMBL" id="QJKK01000002">
    <property type="protein sequence ID" value="RAL26074.1"/>
    <property type="molecule type" value="Genomic_DNA"/>
</dbReference>
<dbReference type="GO" id="GO:0000455">
    <property type="term" value="P:enzyme-directed rRNA pseudouridine synthesis"/>
    <property type="evidence" value="ECO:0007669"/>
    <property type="project" value="TreeGrafter"/>
</dbReference>
<keyword evidence="10" id="KW-1185">Reference proteome</keyword>
<dbReference type="PROSITE" id="PS50889">
    <property type="entry name" value="S4"/>
    <property type="match status" value="1"/>
</dbReference>
<dbReference type="FunFam" id="3.30.2350.10:FF:000006">
    <property type="entry name" value="Pseudouridine synthase"/>
    <property type="match status" value="1"/>
</dbReference>
<sequence length="312" mass="35275">MEEHFEEYSWCIEEGQSGERLDKVVSTYQSDWSRVRVQDWIKQGFVTVDGLNKKGNYKVKTGEVIKVQVPPVEELDVEPEAIPLDIYYEDDDVLVVNKPRGMVVHPGPGNPSGTLVNALLAHCQGELSGIGGVARPGIVHRIDKDTSGLLMVAKNDIAHHSLVEQLKEHSVERLYVAIVHGLIPHQHGMIEAPIGRDMQHRQRMTVVERNGKHAVTHFSVRERLKDTTLIECRLETGRTHQIRVHMKYIGYPLVGDPVYGPKKNPYPIAGQALHAQVIGFTHPRTGKRVRIEAEPPEDFQKVLRIMRSQKKD</sequence>
<evidence type="ECO:0000256" key="2">
    <source>
        <dbReference type="ARBA" id="ARBA00010876"/>
    </source>
</evidence>
<dbReference type="PANTHER" id="PTHR21600:SF44">
    <property type="entry name" value="RIBOSOMAL LARGE SUBUNIT PSEUDOURIDINE SYNTHASE D"/>
    <property type="match status" value="1"/>
</dbReference>
<dbReference type="PROSITE" id="PS01129">
    <property type="entry name" value="PSI_RLU"/>
    <property type="match status" value="1"/>
</dbReference>
<evidence type="ECO:0000259" key="8">
    <source>
        <dbReference type="SMART" id="SM00363"/>
    </source>
</evidence>
<dbReference type="SMART" id="SM00363">
    <property type="entry name" value="S4"/>
    <property type="match status" value="1"/>
</dbReference>
<evidence type="ECO:0000256" key="3">
    <source>
        <dbReference type="ARBA" id="ARBA00022884"/>
    </source>
</evidence>
<gene>
    <name evidence="9" type="ORF">DL897_03455</name>
</gene>
<protein>
    <recommendedName>
        <fullName evidence="7">Pseudouridine synthase</fullName>
        <ecNumber evidence="7">5.4.99.-</ecNumber>
    </recommendedName>
</protein>
<keyword evidence="3 6" id="KW-0694">RNA-binding</keyword>
<dbReference type="GO" id="GO:0003723">
    <property type="term" value="F:RNA binding"/>
    <property type="evidence" value="ECO:0007669"/>
    <property type="project" value="UniProtKB-KW"/>
</dbReference>
<feature type="active site" evidence="5">
    <location>
        <position position="143"/>
    </location>
</feature>